<dbReference type="PANTHER" id="PTHR12469">
    <property type="entry name" value="PROTEIN EMI5 HOMOLOG, MITOCHONDRIAL"/>
    <property type="match status" value="1"/>
</dbReference>
<proteinExistence type="inferred from homology"/>
<evidence type="ECO:0000256" key="1">
    <source>
        <dbReference type="ARBA" id="ARBA00008571"/>
    </source>
</evidence>
<dbReference type="InterPro" id="IPR005631">
    <property type="entry name" value="SDH"/>
</dbReference>
<reference evidence="4" key="1">
    <citation type="submission" date="2020-10" db="EMBL/GenBank/DDBJ databases">
        <title>Genome sequence of the unusual species of purple photosynthetic bacteria, Phaeovibrio sulfidiphilus DSM 23193, type strain.</title>
        <authorList>
            <person name="Kyndt J.A."/>
            <person name="Meyer T.E."/>
        </authorList>
    </citation>
    <scope>NUCLEOTIDE SEQUENCE</scope>
    <source>
        <strain evidence="4">DSM 23193</strain>
    </source>
</reference>
<dbReference type="Gene3D" id="1.10.150.250">
    <property type="entry name" value="Flavinator of succinate dehydrogenase"/>
    <property type="match status" value="1"/>
</dbReference>
<dbReference type="InterPro" id="IPR036714">
    <property type="entry name" value="SDH_sf"/>
</dbReference>
<comment type="similarity">
    <text evidence="1">Belongs to the SdhE FAD assembly factor family.</text>
</comment>
<comment type="caution">
    <text evidence="4">The sequence shown here is derived from an EMBL/GenBank/DDBJ whole genome shotgun (WGS) entry which is preliminary data.</text>
</comment>
<keyword evidence="3" id="KW-0143">Chaperone</keyword>
<protein>
    <recommendedName>
        <fullName evidence="2">FAD assembly factor SdhE</fullName>
    </recommendedName>
</protein>
<sequence>MPDLASLTDRQKQMLYRAQHRGTKEADIFIGTFAERRIADMTPEQLDRFETLLDEDDMDIMNWILSRAPTPAQFQNDVMALLQTFRLKT</sequence>
<evidence type="ECO:0000313" key="5">
    <source>
        <dbReference type="Proteomes" id="UP000631034"/>
    </source>
</evidence>
<evidence type="ECO:0000313" key="4">
    <source>
        <dbReference type="EMBL" id="MBE1237825.1"/>
    </source>
</evidence>
<accession>A0A8J6YND9</accession>
<dbReference type="Proteomes" id="UP000631034">
    <property type="component" value="Unassembled WGS sequence"/>
</dbReference>
<gene>
    <name evidence="4" type="ORF">IHV25_09215</name>
</gene>
<dbReference type="PANTHER" id="PTHR12469:SF2">
    <property type="entry name" value="SUCCINATE DEHYDROGENASE ASSEMBLY FACTOR 2, MITOCHONDRIAL"/>
    <property type="match status" value="1"/>
</dbReference>
<keyword evidence="5" id="KW-1185">Reference proteome</keyword>
<dbReference type="AlphaFoldDB" id="A0A8J6YND9"/>
<dbReference type="FunFam" id="1.10.150.250:FF:000002">
    <property type="entry name" value="Succinate dehydrogenase assembly factor 2, mitochondrial"/>
    <property type="match status" value="1"/>
</dbReference>
<organism evidence="4 5">
    <name type="scientific">Phaeovibrio sulfidiphilus</name>
    <dbReference type="NCBI Taxonomy" id="1220600"/>
    <lineage>
        <taxon>Bacteria</taxon>
        <taxon>Pseudomonadati</taxon>
        <taxon>Pseudomonadota</taxon>
        <taxon>Alphaproteobacteria</taxon>
        <taxon>Rhodospirillales</taxon>
        <taxon>Rhodospirillaceae</taxon>
        <taxon>Phaeovibrio</taxon>
    </lineage>
</organism>
<dbReference type="EMBL" id="JACZHT010000007">
    <property type="protein sequence ID" value="MBE1237825.1"/>
    <property type="molecule type" value="Genomic_DNA"/>
</dbReference>
<dbReference type="RefSeq" id="WP_192534836.1">
    <property type="nucleotide sequence ID" value="NZ_JACZHT010000007.1"/>
</dbReference>
<dbReference type="SUPFAM" id="SSF109910">
    <property type="entry name" value="YgfY-like"/>
    <property type="match status" value="1"/>
</dbReference>
<name>A0A8J6YND9_9PROT</name>
<dbReference type="GO" id="GO:0006099">
    <property type="term" value="P:tricarboxylic acid cycle"/>
    <property type="evidence" value="ECO:0007669"/>
    <property type="project" value="TreeGrafter"/>
</dbReference>
<evidence type="ECO:0000256" key="3">
    <source>
        <dbReference type="ARBA" id="ARBA00023186"/>
    </source>
</evidence>
<dbReference type="Pfam" id="PF03937">
    <property type="entry name" value="Sdh5"/>
    <property type="match status" value="1"/>
</dbReference>
<evidence type="ECO:0000256" key="2">
    <source>
        <dbReference type="ARBA" id="ARBA00019418"/>
    </source>
</evidence>